<dbReference type="PANTHER" id="PTHR22807">
    <property type="entry name" value="NOP2 YEAST -RELATED NOL1/NOP2/FMU SUN DOMAIN-CONTAINING"/>
    <property type="match status" value="1"/>
</dbReference>
<evidence type="ECO:0000256" key="5">
    <source>
        <dbReference type="ARBA" id="ARBA00022884"/>
    </source>
</evidence>
<feature type="domain" description="SAM-dependent MTase RsmB/NOP-type" evidence="7">
    <location>
        <begin position="22"/>
        <end position="309"/>
    </location>
</feature>
<organism evidence="8">
    <name type="scientific">gut metagenome</name>
    <dbReference type="NCBI Taxonomy" id="749906"/>
    <lineage>
        <taxon>unclassified sequences</taxon>
        <taxon>metagenomes</taxon>
        <taxon>organismal metagenomes</taxon>
    </lineage>
</organism>
<name>J9CWG6_9ZZZZ</name>
<dbReference type="EMBL" id="AMCI01001770">
    <property type="protein sequence ID" value="EJX04571.1"/>
    <property type="molecule type" value="Genomic_DNA"/>
</dbReference>
<dbReference type="Pfam" id="PF17125">
    <property type="entry name" value="Methyltr_RsmF_N"/>
    <property type="match status" value="1"/>
</dbReference>
<feature type="region of interest" description="Disordered" evidence="6">
    <location>
        <begin position="330"/>
        <end position="357"/>
    </location>
</feature>
<proteinExistence type="predicted"/>
<accession>J9CWG6</accession>
<evidence type="ECO:0000256" key="1">
    <source>
        <dbReference type="ARBA" id="ARBA00022490"/>
    </source>
</evidence>
<keyword evidence="4" id="KW-0949">S-adenosyl-L-methionine</keyword>
<evidence type="ECO:0000259" key="7">
    <source>
        <dbReference type="PROSITE" id="PS51686"/>
    </source>
</evidence>
<evidence type="ECO:0000256" key="6">
    <source>
        <dbReference type="SAM" id="MobiDB-lite"/>
    </source>
</evidence>
<reference evidence="8" key="1">
    <citation type="journal article" date="2012" name="PLoS ONE">
        <title>Gene sets for utilization of primary and secondary nutrition supplies in the distal gut of endangered iberian lynx.</title>
        <authorList>
            <person name="Alcaide M."/>
            <person name="Messina E."/>
            <person name="Richter M."/>
            <person name="Bargiela R."/>
            <person name="Peplies J."/>
            <person name="Huws S.A."/>
            <person name="Newbold C.J."/>
            <person name="Golyshin P.N."/>
            <person name="Simon M.A."/>
            <person name="Lopez G."/>
            <person name="Yakimov M.M."/>
            <person name="Ferrer M."/>
        </authorList>
    </citation>
    <scope>NUCLEOTIDE SEQUENCE</scope>
</reference>
<dbReference type="Gene3D" id="3.40.50.150">
    <property type="entry name" value="Vaccinia Virus protein VP39"/>
    <property type="match status" value="1"/>
</dbReference>
<dbReference type="InterPro" id="IPR029063">
    <property type="entry name" value="SAM-dependent_MTases_sf"/>
</dbReference>
<comment type="caution">
    <text evidence="8">The sequence shown here is derived from an EMBL/GenBank/DDBJ whole genome shotgun (WGS) entry which is preliminary data.</text>
</comment>
<keyword evidence="2 8" id="KW-0489">Methyltransferase</keyword>
<evidence type="ECO:0000256" key="2">
    <source>
        <dbReference type="ARBA" id="ARBA00022603"/>
    </source>
</evidence>
<protein>
    <submittedName>
        <fullName evidence="8">tRNA and rRNA cytosine-C5-methylase</fullName>
    </submittedName>
</protein>
<dbReference type="GO" id="GO:0001510">
    <property type="term" value="P:RNA methylation"/>
    <property type="evidence" value="ECO:0007669"/>
    <property type="project" value="InterPro"/>
</dbReference>
<dbReference type="AlphaFoldDB" id="J9CWG6"/>
<dbReference type="InterPro" id="IPR049560">
    <property type="entry name" value="MeTrfase_RsmB-F_NOP2_cat"/>
</dbReference>
<feature type="compositionally biased region" description="Basic and acidic residues" evidence="6">
    <location>
        <begin position="336"/>
        <end position="351"/>
    </location>
</feature>
<dbReference type="PROSITE" id="PS51686">
    <property type="entry name" value="SAM_MT_RSMB_NOP"/>
    <property type="match status" value="1"/>
</dbReference>
<dbReference type="GO" id="GO:0003723">
    <property type="term" value="F:RNA binding"/>
    <property type="evidence" value="ECO:0007669"/>
    <property type="project" value="UniProtKB-KW"/>
</dbReference>
<dbReference type="Pfam" id="PF13636">
    <property type="entry name" value="Methyltranf_PUA"/>
    <property type="match status" value="1"/>
</dbReference>
<dbReference type="InterPro" id="IPR031341">
    <property type="entry name" value="Methyltr_RsmF_N"/>
</dbReference>
<sequence>MYNEHYNQSDSKMELPASFIERTRELLGDAAYTEFETALQVETPVSIRLNPAKAMRVWKSASFERAVPVPWATDAYYLSRRPAFTFDPLFHAGCYYVQEASSMFVERALRTYVDRPVVMLDLCAAPGGKSTLCRAALPEGSLLVANEVMRNRSQILAENLIKWGHPEVVVTNNDPADFTSLTHVFDVLLTDVPCSGEGMFRKDPVAVAEWSEANVQLCWQRQRRILSDVWPALKPGGLLLYSTCTFNREENEDNVAWIADTLGAEVLEVATDSSWGITGNLTDSSFPVYRFLPHRTRGEGFFLAVLRKQDEGLVSVSYDSAEDYVGIETMELEPGDSSKGKSGKKEKGDKRVGKKAKVGKGKMVAEGKGTGAVPAEVKEWLRDATAYDFIVRADDIEAFPRAHASVYAQLRSQLKVLHAGVTLATMKGKDCLPHPSLALSNALALDKFPVVDLSEAQALAFLRKEAVTLEPEVPRGWLLLTFRNIPLGFVKNIGNRANNLYPAEWRIRSTYLPEERITLEEALCPLD</sequence>
<dbReference type="InterPro" id="IPR023267">
    <property type="entry name" value="RCMT"/>
</dbReference>
<evidence type="ECO:0000256" key="4">
    <source>
        <dbReference type="ARBA" id="ARBA00022691"/>
    </source>
</evidence>
<dbReference type="InterPro" id="IPR001678">
    <property type="entry name" value="MeTrfase_RsmB-F_NOP2_dom"/>
</dbReference>
<evidence type="ECO:0000256" key="3">
    <source>
        <dbReference type="ARBA" id="ARBA00022679"/>
    </source>
</evidence>
<keyword evidence="3" id="KW-0808">Transferase</keyword>
<dbReference type="Gene3D" id="3.30.70.1170">
    <property type="entry name" value="Sun protein, domain 3"/>
    <property type="match status" value="1"/>
</dbReference>
<evidence type="ECO:0000313" key="8">
    <source>
        <dbReference type="EMBL" id="EJX04571.1"/>
    </source>
</evidence>
<dbReference type="PANTHER" id="PTHR22807:SF30">
    <property type="entry name" value="28S RRNA (CYTOSINE(4447)-C(5))-METHYLTRANSFERASE-RELATED"/>
    <property type="match status" value="1"/>
</dbReference>
<dbReference type="InterPro" id="IPR027391">
    <property type="entry name" value="Nol1_Nop2_Fmu_2"/>
</dbReference>
<dbReference type="Gene3D" id="2.30.130.60">
    <property type="match status" value="1"/>
</dbReference>
<dbReference type="SUPFAM" id="SSF53335">
    <property type="entry name" value="S-adenosyl-L-methionine-dependent methyltransferases"/>
    <property type="match status" value="1"/>
</dbReference>
<dbReference type="Pfam" id="PF01189">
    <property type="entry name" value="Methyltr_RsmB-F"/>
    <property type="match status" value="1"/>
</dbReference>
<keyword evidence="5" id="KW-0694">RNA-binding</keyword>
<gene>
    <name evidence="8" type="ORF">EVA_07352</name>
</gene>
<keyword evidence="1" id="KW-0963">Cytoplasm</keyword>
<dbReference type="PRINTS" id="PR02008">
    <property type="entry name" value="RCMTFAMILY"/>
</dbReference>
<dbReference type="GO" id="GO:0008173">
    <property type="term" value="F:RNA methyltransferase activity"/>
    <property type="evidence" value="ECO:0007669"/>
    <property type="project" value="InterPro"/>
</dbReference>